<name>A0A0R1UFM9_9LACO</name>
<evidence type="ECO:0000256" key="8">
    <source>
        <dbReference type="ARBA" id="ARBA00023136"/>
    </source>
</evidence>
<dbReference type="Pfam" id="PF00005">
    <property type="entry name" value="ABC_tran"/>
    <property type="match status" value="1"/>
</dbReference>
<dbReference type="PATRIC" id="fig|1423760.3.peg.474"/>
<dbReference type="InterPro" id="IPR039421">
    <property type="entry name" value="Type_1_exporter"/>
</dbReference>
<dbReference type="CDD" id="cd18547">
    <property type="entry name" value="ABC_6TM_Tm288_like"/>
    <property type="match status" value="1"/>
</dbReference>
<dbReference type="AlphaFoldDB" id="A0A0R1UFM9"/>
<dbReference type="GO" id="GO:0015421">
    <property type="term" value="F:ABC-type oligopeptide transporter activity"/>
    <property type="evidence" value="ECO:0007669"/>
    <property type="project" value="TreeGrafter"/>
</dbReference>
<evidence type="ECO:0000256" key="1">
    <source>
        <dbReference type="ARBA" id="ARBA00004651"/>
    </source>
</evidence>
<dbReference type="FunFam" id="3.40.50.300:FF:000287">
    <property type="entry name" value="Multidrug ABC transporter ATP-binding protein"/>
    <property type="match status" value="1"/>
</dbReference>
<keyword evidence="6 12" id="KW-0067">ATP-binding</keyword>
<dbReference type="FunFam" id="1.20.1560.10:FF:000011">
    <property type="entry name" value="Multidrug ABC transporter ATP-binding protein"/>
    <property type="match status" value="1"/>
</dbReference>
<feature type="domain" description="ABC transmembrane type-1" evidence="11">
    <location>
        <begin position="37"/>
        <end position="337"/>
    </location>
</feature>
<feature type="transmembrane region" description="Helical" evidence="9">
    <location>
        <begin position="91"/>
        <end position="111"/>
    </location>
</feature>
<dbReference type="PANTHER" id="PTHR43394">
    <property type="entry name" value="ATP-DEPENDENT PERMEASE MDL1, MITOCHONDRIAL"/>
    <property type="match status" value="1"/>
</dbReference>
<dbReference type="PROSITE" id="PS50893">
    <property type="entry name" value="ABC_TRANSPORTER_2"/>
    <property type="match status" value="1"/>
</dbReference>
<dbReference type="CDD" id="cd03254">
    <property type="entry name" value="ABCC_Glucan_exporter_like"/>
    <property type="match status" value="1"/>
</dbReference>
<dbReference type="PROSITE" id="PS50929">
    <property type="entry name" value="ABC_TM1F"/>
    <property type="match status" value="1"/>
</dbReference>
<comment type="caution">
    <text evidence="12">The sequence shown here is derived from an EMBL/GenBank/DDBJ whole genome shotgun (WGS) entry which is preliminary data.</text>
</comment>
<evidence type="ECO:0000256" key="7">
    <source>
        <dbReference type="ARBA" id="ARBA00022989"/>
    </source>
</evidence>
<dbReference type="InterPro" id="IPR003593">
    <property type="entry name" value="AAA+_ATPase"/>
</dbReference>
<dbReference type="Gene3D" id="1.20.1560.10">
    <property type="entry name" value="ABC transporter type 1, transmembrane domain"/>
    <property type="match status" value="1"/>
</dbReference>
<dbReference type="GO" id="GO:0005524">
    <property type="term" value="F:ATP binding"/>
    <property type="evidence" value="ECO:0007669"/>
    <property type="project" value="UniProtKB-KW"/>
</dbReference>
<comment type="subcellular location">
    <subcellularLocation>
        <location evidence="1">Cell membrane</location>
        <topology evidence="1">Multi-pass membrane protein</topology>
    </subcellularLocation>
</comment>
<dbReference type="SUPFAM" id="SSF90123">
    <property type="entry name" value="ABC transporter transmembrane region"/>
    <property type="match status" value="1"/>
</dbReference>
<evidence type="ECO:0000256" key="3">
    <source>
        <dbReference type="ARBA" id="ARBA00022475"/>
    </source>
</evidence>
<keyword evidence="2" id="KW-0813">Transport</keyword>
<evidence type="ECO:0000256" key="2">
    <source>
        <dbReference type="ARBA" id="ARBA00022448"/>
    </source>
</evidence>
<dbReference type="SMART" id="SM00382">
    <property type="entry name" value="AAA"/>
    <property type="match status" value="1"/>
</dbReference>
<evidence type="ECO:0000313" key="12">
    <source>
        <dbReference type="EMBL" id="KRL92110.1"/>
    </source>
</evidence>
<evidence type="ECO:0000256" key="4">
    <source>
        <dbReference type="ARBA" id="ARBA00022692"/>
    </source>
</evidence>
<dbReference type="InterPro" id="IPR017871">
    <property type="entry name" value="ABC_transporter-like_CS"/>
</dbReference>
<dbReference type="Pfam" id="PF00664">
    <property type="entry name" value="ABC_membrane"/>
    <property type="match status" value="1"/>
</dbReference>
<keyword evidence="5" id="KW-0547">Nucleotide-binding</keyword>
<feature type="domain" description="ABC transporter" evidence="10">
    <location>
        <begin position="371"/>
        <end position="605"/>
    </location>
</feature>
<accession>A0A0R1UFM9</accession>
<dbReference type="EMBL" id="AZFK01000011">
    <property type="protein sequence ID" value="KRL92110.1"/>
    <property type="molecule type" value="Genomic_DNA"/>
</dbReference>
<keyword evidence="3" id="KW-1003">Cell membrane</keyword>
<dbReference type="InterPro" id="IPR003439">
    <property type="entry name" value="ABC_transporter-like_ATP-bd"/>
</dbReference>
<keyword evidence="8 9" id="KW-0472">Membrane</keyword>
<dbReference type="InterPro" id="IPR027417">
    <property type="entry name" value="P-loop_NTPase"/>
</dbReference>
<organism evidence="12 13">
    <name type="scientific">Limosilactobacillus ingluviei DSM 15946</name>
    <dbReference type="NCBI Taxonomy" id="1423760"/>
    <lineage>
        <taxon>Bacteria</taxon>
        <taxon>Bacillati</taxon>
        <taxon>Bacillota</taxon>
        <taxon>Bacilli</taxon>
        <taxon>Lactobacillales</taxon>
        <taxon>Lactobacillaceae</taxon>
        <taxon>Limosilactobacillus</taxon>
    </lineage>
</organism>
<evidence type="ECO:0000256" key="9">
    <source>
        <dbReference type="SAM" id="Phobius"/>
    </source>
</evidence>
<feature type="transmembrane region" description="Helical" evidence="9">
    <location>
        <begin position="169"/>
        <end position="188"/>
    </location>
</feature>
<dbReference type="PANTHER" id="PTHR43394:SF1">
    <property type="entry name" value="ATP-BINDING CASSETTE SUB-FAMILY B MEMBER 10, MITOCHONDRIAL"/>
    <property type="match status" value="1"/>
</dbReference>
<protein>
    <submittedName>
        <fullName evidence="12">Lipid A export permease ATP-binding protein MsbA</fullName>
    </submittedName>
</protein>
<evidence type="ECO:0000256" key="5">
    <source>
        <dbReference type="ARBA" id="ARBA00022741"/>
    </source>
</evidence>
<dbReference type="PROSITE" id="PS00211">
    <property type="entry name" value="ABC_TRANSPORTER_1"/>
    <property type="match status" value="1"/>
</dbReference>
<evidence type="ECO:0000256" key="6">
    <source>
        <dbReference type="ARBA" id="ARBA00022840"/>
    </source>
</evidence>
<evidence type="ECO:0000259" key="10">
    <source>
        <dbReference type="PROSITE" id="PS50893"/>
    </source>
</evidence>
<feature type="transmembrane region" description="Helical" evidence="9">
    <location>
        <begin position="194"/>
        <end position="213"/>
    </location>
</feature>
<proteinExistence type="predicted"/>
<dbReference type="InterPro" id="IPR036640">
    <property type="entry name" value="ABC1_TM_sf"/>
</dbReference>
<reference evidence="12 13" key="1">
    <citation type="journal article" date="2015" name="Genome Announc.">
        <title>Expanding the biotechnology potential of lactobacilli through comparative genomics of 213 strains and associated genera.</title>
        <authorList>
            <person name="Sun Z."/>
            <person name="Harris H.M."/>
            <person name="McCann A."/>
            <person name="Guo C."/>
            <person name="Argimon S."/>
            <person name="Zhang W."/>
            <person name="Yang X."/>
            <person name="Jeffery I.B."/>
            <person name="Cooney J.C."/>
            <person name="Kagawa T.F."/>
            <person name="Liu W."/>
            <person name="Song Y."/>
            <person name="Salvetti E."/>
            <person name="Wrobel A."/>
            <person name="Rasinkangas P."/>
            <person name="Parkhill J."/>
            <person name="Rea M.C."/>
            <person name="O'Sullivan O."/>
            <person name="Ritari J."/>
            <person name="Douillard F.P."/>
            <person name="Paul Ross R."/>
            <person name="Yang R."/>
            <person name="Briner A.E."/>
            <person name="Felis G.E."/>
            <person name="de Vos W.M."/>
            <person name="Barrangou R."/>
            <person name="Klaenhammer T.R."/>
            <person name="Caufield P.W."/>
            <person name="Cui Y."/>
            <person name="Zhang H."/>
            <person name="O'Toole P.W."/>
        </authorList>
    </citation>
    <scope>NUCLEOTIDE SEQUENCE [LARGE SCALE GENOMIC DNA]</scope>
    <source>
        <strain evidence="12 13">DSM 15946</strain>
    </source>
</reference>
<feature type="transmembrane region" description="Helical" evidence="9">
    <location>
        <begin position="273"/>
        <end position="296"/>
    </location>
</feature>
<evidence type="ECO:0000313" key="13">
    <source>
        <dbReference type="Proteomes" id="UP000050816"/>
    </source>
</evidence>
<evidence type="ECO:0000259" key="11">
    <source>
        <dbReference type="PROSITE" id="PS50929"/>
    </source>
</evidence>
<sequence>MKQMHNHHRGPAEKAVAFWPAAKRLLTYLKPWRWAMLFAVVMAIGSVVTSIIAPKILGEATTTIYAGLMKGYAQLKAGQAVAQMPIDFAKIGRIAGVVLALYLVSGLFSFAQQAIMTRVSQRAVYNLRRDLKAKLARVPVKYYDTTNNGEIMSRMVNDMDNIASALQQGIIQLITSLLTILGALILMLSISWQLTLVALVTVPLSAVVVGFVAPTAQKLFAKQQAALGTINAQVEEVYAGHTIVRAFNHEADEAQKFAQANQKYYQAAWRAQFFSVLIFPLMNFIKNIGYLLVVVIGTIRVAHGQLTLGNVQAFIQYVNQFTQPLTQLANLSSTIQQTIASAERIFQVLDEPELSPTVHPATSLVATAPMVEFKNVSFAYRPEEPLIENFNLVAQPNEMVAIVGPTGAGKTTIINLLERFYELDHGQILLKGQDIQGMPHEELRSHMAMVLQETWLFTGTIFDNIKYGREDASDEEVYQAARLARADNFIRELPEGYATILDETASNISQGQRQLLTIARAFLADPEILILDEATSSVDTRTEVLIQRAMRKLQENRTSFVVAHRLSTIQKAEQIIVLNQGHIIETGNHQTLMAKHGFYADLYNSQFMGNQLS</sequence>
<keyword evidence="4 9" id="KW-0812">Transmembrane</keyword>
<dbReference type="SUPFAM" id="SSF52540">
    <property type="entry name" value="P-loop containing nucleoside triphosphate hydrolases"/>
    <property type="match status" value="1"/>
</dbReference>
<feature type="transmembrane region" description="Helical" evidence="9">
    <location>
        <begin position="34"/>
        <end position="53"/>
    </location>
</feature>
<dbReference type="Gene3D" id="3.40.50.300">
    <property type="entry name" value="P-loop containing nucleotide triphosphate hydrolases"/>
    <property type="match status" value="1"/>
</dbReference>
<dbReference type="Proteomes" id="UP000050816">
    <property type="component" value="Unassembled WGS sequence"/>
</dbReference>
<dbReference type="GO" id="GO:0016887">
    <property type="term" value="F:ATP hydrolysis activity"/>
    <property type="evidence" value="ECO:0007669"/>
    <property type="project" value="InterPro"/>
</dbReference>
<dbReference type="GO" id="GO:0005886">
    <property type="term" value="C:plasma membrane"/>
    <property type="evidence" value="ECO:0007669"/>
    <property type="project" value="UniProtKB-SubCell"/>
</dbReference>
<dbReference type="InterPro" id="IPR011527">
    <property type="entry name" value="ABC1_TM_dom"/>
</dbReference>
<keyword evidence="7 9" id="KW-1133">Transmembrane helix</keyword>
<gene>
    <name evidence="12" type="ORF">FC43_GL000455</name>
</gene>